<dbReference type="InterPro" id="IPR036102">
    <property type="entry name" value="OsmC/Ohrsf"/>
</dbReference>
<name>A0A4Z0L742_9FLAO</name>
<protein>
    <submittedName>
        <fullName evidence="1">OsmC family peroxiredoxin</fullName>
    </submittedName>
</protein>
<dbReference type="AlphaFoldDB" id="A0A4Z0L742"/>
<sequence length="139" mass="15857">MKITLKRINENYHFELQNERGHKVYLDSRAEFGGNDLAPSPMELLLMGVAGCSAIDIISILKKQRQEITGYYAEVEGERVQIEEAKPFKEIKVTIYLEGTIDEEKAQKAAQLSFEKYCSVSKTIEPTATIHYQIKTNNK</sequence>
<reference evidence="1 2" key="1">
    <citation type="submission" date="2019-04" db="EMBL/GenBank/DDBJ databases">
        <title>Flavobacterium sp. strain DS2-A Genome sequencing and assembly.</title>
        <authorList>
            <person name="Kim I."/>
        </authorList>
    </citation>
    <scope>NUCLEOTIDE SEQUENCE [LARGE SCALE GENOMIC DNA]</scope>
    <source>
        <strain evidence="1 2">DS2-A</strain>
    </source>
</reference>
<gene>
    <name evidence="1" type="ORF">E4635_12315</name>
</gene>
<comment type="caution">
    <text evidence="1">The sequence shown here is derived from an EMBL/GenBank/DDBJ whole genome shotgun (WGS) entry which is preliminary data.</text>
</comment>
<accession>A0A4Z0L742</accession>
<dbReference type="PANTHER" id="PTHR34352:SF1">
    <property type="entry name" value="PROTEIN YHFA"/>
    <property type="match status" value="1"/>
</dbReference>
<dbReference type="OrthoDB" id="9804010at2"/>
<dbReference type="RefSeq" id="WP_135527001.1">
    <property type="nucleotide sequence ID" value="NZ_SRLH01000006.1"/>
</dbReference>
<evidence type="ECO:0000313" key="1">
    <source>
        <dbReference type="EMBL" id="TGD57396.1"/>
    </source>
</evidence>
<evidence type="ECO:0000313" key="2">
    <source>
        <dbReference type="Proteomes" id="UP000297407"/>
    </source>
</evidence>
<dbReference type="PANTHER" id="PTHR34352">
    <property type="entry name" value="PROTEIN YHFA"/>
    <property type="match status" value="1"/>
</dbReference>
<dbReference type="SUPFAM" id="SSF82784">
    <property type="entry name" value="OsmC-like"/>
    <property type="match status" value="1"/>
</dbReference>
<dbReference type="InterPro" id="IPR015946">
    <property type="entry name" value="KH_dom-like_a/b"/>
</dbReference>
<dbReference type="EMBL" id="SRLH01000006">
    <property type="protein sequence ID" value="TGD57396.1"/>
    <property type="molecule type" value="Genomic_DNA"/>
</dbReference>
<organism evidence="1 2">
    <name type="scientific">Flavobacterium humi</name>
    <dbReference type="NCBI Taxonomy" id="2562683"/>
    <lineage>
        <taxon>Bacteria</taxon>
        <taxon>Pseudomonadati</taxon>
        <taxon>Bacteroidota</taxon>
        <taxon>Flavobacteriia</taxon>
        <taxon>Flavobacteriales</taxon>
        <taxon>Flavobacteriaceae</taxon>
        <taxon>Flavobacterium</taxon>
    </lineage>
</organism>
<proteinExistence type="predicted"/>
<dbReference type="Gene3D" id="3.30.300.20">
    <property type="match status" value="1"/>
</dbReference>
<dbReference type="Pfam" id="PF02566">
    <property type="entry name" value="OsmC"/>
    <property type="match status" value="1"/>
</dbReference>
<keyword evidence="2" id="KW-1185">Reference proteome</keyword>
<dbReference type="InterPro" id="IPR003718">
    <property type="entry name" value="OsmC/Ohr_fam"/>
</dbReference>
<dbReference type="Proteomes" id="UP000297407">
    <property type="component" value="Unassembled WGS sequence"/>
</dbReference>